<dbReference type="PANTHER" id="PTHR15341">
    <property type="entry name" value="SUN-COR STEROID HORMONE RECEPTOR CO-REPRESSOR"/>
    <property type="match status" value="1"/>
</dbReference>
<sequence>MEAATLQPEETALSKAEDLADAIEDLEEVFAPLLELPLSETLQQLDLLQGAKLEVSLAYAIHDLLWMYLKCKGVDANEHPVARELSRLKAYFRKIKDSENPPAPQRQLALDKNAASRFINHALSAAQKLQDEERRTAGTEPYQAQDVVNPHVFDGGRTTMLKWMPSKAKKLDDVQQNGDEDEDSELEMVDGEAEGVQEMEEEAERGKPSSASPAKGESSKGKGKGKRGREDPFAGYDGKQAPSGQPSKKKKKKTSNK</sequence>
<dbReference type="GO" id="GO:0000178">
    <property type="term" value="C:exosome (RNase complex)"/>
    <property type="evidence" value="ECO:0007669"/>
    <property type="project" value="TreeGrafter"/>
</dbReference>
<dbReference type="GO" id="GO:0010468">
    <property type="term" value="P:regulation of gene expression"/>
    <property type="evidence" value="ECO:0007669"/>
    <property type="project" value="TreeGrafter"/>
</dbReference>
<comment type="subcellular location">
    <subcellularLocation>
        <location evidence="1 6">Nucleus</location>
    </subcellularLocation>
</comment>
<evidence type="ECO:0000313" key="9">
    <source>
        <dbReference type="Proteomes" id="UP000076738"/>
    </source>
</evidence>
<feature type="compositionally biased region" description="Basic residues" evidence="7">
    <location>
        <begin position="247"/>
        <end position="257"/>
    </location>
</feature>
<dbReference type="PANTHER" id="PTHR15341:SF3">
    <property type="entry name" value="NUCLEAR NUCLEIC ACID-BINDING PROTEIN C1D"/>
    <property type="match status" value="1"/>
</dbReference>
<organism evidence="8 9">
    <name type="scientific">Calocera viscosa (strain TUFC12733)</name>
    <dbReference type="NCBI Taxonomy" id="1330018"/>
    <lineage>
        <taxon>Eukaryota</taxon>
        <taxon>Fungi</taxon>
        <taxon>Dikarya</taxon>
        <taxon>Basidiomycota</taxon>
        <taxon>Agaricomycotina</taxon>
        <taxon>Dacrymycetes</taxon>
        <taxon>Dacrymycetales</taxon>
        <taxon>Dacrymycetaceae</taxon>
        <taxon>Calocera</taxon>
    </lineage>
</organism>
<dbReference type="GO" id="GO:0000460">
    <property type="term" value="P:maturation of 5.8S rRNA"/>
    <property type="evidence" value="ECO:0007669"/>
    <property type="project" value="TreeGrafter"/>
</dbReference>
<dbReference type="InterPro" id="IPR011082">
    <property type="entry name" value="Exosome-assoc_fac/DNA_repair"/>
</dbReference>
<dbReference type="InterPro" id="IPR007146">
    <property type="entry name" value="Sas10/Utp3/C1D"/>
</dbReference>
<evidence type="ECO:0000256" key="4">
    <source>
        <dbReference type="ARBA" id="ARBA00022884"/>
    </source>
</evidence>
<dbReference type="GO" id="GO:0005730">
    <property type="term" value="C:nucleolus"/>
    <property type="evidence" value="ECO:0007669"/>
    <property type="project" value="TreeGrafter"/>
</dbReference>
<keyword evidence="3 6" id="KW-0698">rRNA processing</keyword>
<comment type="function">
    <text evidence="6">Required for exosome-dependent processing of pre-rRNA and small nucleolar RNA (snRNA) precursors. Involved in processing of 35S pre-rRNA at the A0, A1 and A2 sites.</text>
</comment>
<accession>A0A167ILE8</accession>
<dbReference type="EMBL" id="KV417307">
    <property type="protein sequence ID" value="KZO92746.1"/>
    <property type="molecule type" value="Genomic_DNA"/>
</dbReference>
<feature type="compositionally biased region" description="Acidic residues" evidence="7">
    <location>
        <begin position="178"/>
        <end position="203"/>
    </location>
</feature>
<gene>
    <name evidence="8" type="ORF">CALVIDRAFT_540631</name>
</gene>
<dbReference type="Proteomes" id="UP000076738">
    <property type="component" value="Unassembled WGS sequence"/>
</dbReference>
<keyword evidence="4 6" id="KW-0694">RNA-binding</keyword>
<proteinExistence type="inferred from homology"/>
<dbReference type="GO" id="GO:0003677">
    <property type="term" value="F:DNA binding"/>
    <property type="evidence" value="ECO:0007669"/>
    <property type="project" value="TreeGrafter"/>
</dbReference>
<dbReference type="AlphaFoldDB" id="A0A167ILE8"/>
<evidence type="ECO:0000256" key="5">
    <source>
        <dbReference type="ARBA" id="ARBA00023242"/>
    </source>
</evidence>
<name>A0A167ILE8_CALVF</name>
<comment type="similarity">
    <text evidence="2 6">Belongs to the C1D family.</text>
</comment>
<evidence type="ECO:0000256" key="1">
    <source>
        <dbReference type="ARBA" id="ARBA00004123"/>
    </source>
</evidence>
<feature type="region of interest" description="Disordered" evidence="7">
    <location>
        <begin position="169"/>
        <end position="257"/>
    </location>
</feature>
<dbReference type="Pfam" id="PF04000">
    <property type="entry name" value="Sas10_Utp3"/>
    <property type="match status" value="1"/>
</dbReference>
<protein>
    <recommendedName>
        <fullName evidence="6">Exosome complex protein</fullName>
    </recommendedName>
</protein>
<dbReference type="STRING" id="1330018.A0A167ILE8"/>
<keyword evidence="5 6" id="KW-0539">Nucleus</keyword>
<reference evidence="8 9" key="1">
    <citation type="journal article" date="2016" name="Mol. Biol. Evol.">
        <title>Comparative Genomics of Early-Diverging Mushroom-Forming Fungi Provides Insights into the Origins of Lignocellulose Decay Capabilities.</title>
        <authorList>
            <person name="Nagy L.G."/>
            <person name="Riley R."/>
            <person name="Tritt A."/>
            <person name="Adam C."/>
            <person name="Daum C."/>
            <person name="Floudas D."/>
            <person name="Sun H."/>
            <person name="Yadav J.S."/>
            <person name="Pangilinan J."/>
            <person name="Larsson K.H."/>
            <person name="Matsuura K."/>
            <person name="Barry K."/>
            <person name="Labutti K."/>
            <person name="Kuo R."/>
            <person name="Ohm R.A."/>
            <person name="Bhattacharya S.S."/>
            <person name="Shirouzu T."/>
            <person name="Yoshinaga Y."/>
            <person name="Martin F.M."/>
            <person name="Grigoriev I.V."/>
            <person name="Hibbett D.S."/>
        </authorList>
    </citation>
    <scope>NUCLEOTIDE SEQUENCE [LARGE SCALE GENOMIC DNA]</scope>
    <source>
        <strain evidence="8 9">TUFC12733</strain>
    </source>
</reference>
<dbReference type="OrthoDB" id="1421013at2759"/>
<dbReference type="GO" id="GO:0003723">
    <property type="term" value="F:RNA binding"/>
    <property type="evidence" value="ECO:0007669"/>
    <property type="project" value="UniProtKB-UniRule"/>
</dbReference>
<feature type="region of interest" description="Disordered" evidence="7">
    <location>
        <begin position="129"/>
        <end position="153"/>
    </location>
</feature>
<evidence type="ECO:0000256" key="2">
    <source>
        <dbReference type="ARBA" id="ARBA00009154"/>
    </source>
</evidence>
<evidence type="ECO:0000313" key="8">
    <source>
        <dbReference type="EMBL" id="KZO92746.1"/>
    </source>
</evidence>
<evidence type="ECO:0000256" key="3">
    <source>
        <dbReference type="ARBA" id="ARBA00022552"/>
    </source>
</evidence>
<evidence type="ECO:0000256" key="6">
    <source>
        <dbReference type="RuleBase" id="RU368003"/>
    </source>
</evidence>
<evidence type="ECO:0000256" key="7">
    <source>
        <dbReference type="SAM" id="MobiDB-lite"/>
    </source>
</evidence>
<keyword evidence="9" id="KW-1185">Reference proteome</keyword>